<dbReference type="InterPro" id="IPR002885">
    <property type="entry name" value="PPR_rpt"/>
</dbReference>
<dbReference type="InterPro" id="IPR046960">
    <property type="entry name" value="PPR_At4g14850-like_plant"/>
</dbReference>
<dbReference type="GO" id="GO:0009451">
    <property type="term" value="P:RNA modification"/>
    <property type="evidence" value="ECO:0007669"/>
    <property type="project" value="InterPro"/>
</dbReference>
<dbReference type="AlphaFoldDB" id="A0A0B2NPH4"/>
<dbReference type="GO" id="GO:0003723">
    <property type="term" value="F:RNA binding"/>
    <property type="evidence" value="ECO:0007669"/>
    <property type="project" value="InterPro"/>
</dbReference>
<dbReference type="GO" id="GO:0016787">
    <property type="term" value="F:hydrolase activity"/>
    <property type="evidence" value="ECO:0007669"/>
    <property type="project" value="UniProtKB-KW"/>
</dbReference>
<evidence type="ECO:0000313" key="3">
    <source>
        <dbReference type="EMBL" id="KHM98975.1"/>
    </source>
</evidence>
<keyword evidence="3" id="KW-0378">Hydrolase</keyword>
<feature type="compositionally biased region" description="Pro residues" evidence="2">
    <location>
        <begin position="25"/>
        <end position="51"/>
    </location>
</feature>
<gene>
    <name evidence="3" type="ORF">glysoja_044005</name>
</gene>
<dbReference type="Gene3D" id="1.25.40.10">
    <property type="entry name" value="Tetratricopeptide repeat domain"/>
    <property type="match status" value="1"/>
</dbReference>
<accession>A0A0B2NPH4</accession>
<dbReference type="PANTHER" id="PTHR47926">
    <property type="entry name" value="PENTATRICOPEPTIDE REPEAT-CONTAINING PROTEIN"/>
    <property type="match status" value="1"/>
</dbReference>
<name>A0A0B2NPH4_GLYSO</name>
<dbReference type="NCBIfam" id="TIGR00756">
    <property type="entry name" value="PPR"/>
    <property type="match status" value="1"/>
</dbReference>
<feature type="compositionally biased region" description="Basic and acidic residues" evidence="2">
    <location>
        <begin position="1"/>
        <end position="14"/>
    </location>
</feature>
<dbReference type="EC" id="3.4.24.-" evidence="3"/>
<dbReference type="InterPro" id="IPR046848">
    <property type="entry name" value="E_motif"/>
</dbReference>
<reference evidence="3" key="1">
    <citation type="submission" date="2014-07" db="EMBL/GenBank/DDBJ databases">
        <title>Identification of a novel salt tolerance gene in wild soybean by whole-genome sequencing.</title>
        <authorList>
            <person name="Lam H.-M."/>
            <person name="Qi X."/>
            <person name="Li M.-W."/>
            <person name="Liu X."/>
            <person name="Xie M."/>
            <person name="Ni M."/>
            <person name="Xu X."/>
        </authorList>
    </citation>
    <scope>NUCLEOTIDE SEQUENCE [LARGE SCALE GENOMIC DNA]</scope>
    <source>
        <tissue evidence="3">Root</tissue>
    </source>
</reference>
<dbReference type="Proteomes" id="UP000053555">
    <property type="component" value="Unassembled WGS sequence"/>
</dbReference>
<evidence type="ECO:0000256" key="2">
    <source>
        <dbReference type="SAM" id="MobiDB-lite"/>
    </source>
</evidence>
<dbReference type="InterPro" id="IPR011990">
    <property type="entry name" value="TPR-like_helical_dom_sf"/>
</dbReference>
<evidence type="ECO:0000256" key="1">
    <source>
        <dbReference type="ARBA" id="ARBA00022737"/>
    </source>
</evidence>
<dbReference type="EMBL" id="KN672192">
    <property type="protein sequence ID" value="KHM98975.1"/>
    <property type="molecule type" value="Genomic_DNA"/>
</dbReference>
<feature type="region of interest" description="Disordered" evidence="2">
    <location>
        <begin position="1"/>
        <end position="51"/>
    </location>
</feature>
<dbReference type="Pfam" id="PF20431">
    <property type="entry name" value="E_motif"/>
    <property type="match status" value="1"/>
</dbReference>
<keyword evidence="1" id="KW-0677">Repeat</keyword>
<proteinExistence type="predicted"/>
<dbReference type="PANTHER" id="PTHR47926:SF538">
    <property type="entry name" value="WHIM2 DOMAIN-CONTAINING PROTEIN"/>
    <property type="match status" value="1"/>
</dbReference>
<sequence length="232" mass="24659">MSNRKDKNDDESSERGIFSHLGYPSAPPPYPPPHGYPPSGYPPPGGYPPTAYPPLGGYPHSGYYPSEYPPAYPPPGGYPPTAYPHSGYHPPACPAPHGYPPAAPPYPGGRGAGMGGLLAGGVAAAAAAYGSSMCSFMELNDHHINPTMEHYHCIIDLYSHAGMLEKAMDIINEMPFPLDATPWRIILAGFRVHYNIELGKLATKKVVSLVPQDSAAYVLLANMYAAAGRGSI</sequence>
<protein>
    <submittedName>
        <fullName evidence="3">Pentatricopeptide repeat-containing protein</fullName>
        <ecNumber evidence="3">3.4.24.-</ecNumber>
        <ecNumber evidence="3">3.6.4.3</ecNumber>
    </submittedName>
</protein>
<dbReference type="EC" id="3.6.4.3" evidence="3"/>
<organism evidence="3">
    <name type="scientific">Glycine soja</name>
    <name type="common">Wild soybean</name>
    <dbReference type="NCBI Taxonomy" id="3848"/>
    <lineage>
        <taxon>Eukaryota</taxon>
        <taxon>Viridiplantae</taxon>
        <taxon>Streptophyta</taxon>
        <taxon>Embryophyta</taxon>
        <taxon>Tracheophyta</taxon>
        <taxon>Spermatophyta</taxon>
        <taxon>Magnoliopsida</taxon>
        <taxon>eudicotyledons</taxon>
        <taxon>Gunneridae</taxon>
        <taxon>Pentapetalae</taxon>
        <taxon>rosids</taxon>
        <taxon>fabids</taxon>
        <taxon>Fabales</taxon>
        <taxon>Fabaceae</taxon>
        <taxon>Papilionoideae</taxon>
        <taxon>50 kb inversion clade</taxon>
        <taxon>NPAAA clade</taxon>
        <taxon>indigoferoid/millettioid clade</taxon>
        <taxon>Phaseoleae</taxon>
        <taxon>Glycine</taxon>
        <taxon>Glycine subgen. Soja</taxon>
    </lineage>
</organism>